<organism evidence="2 3">
    <name type="scientific">Mesorhizobium atlanticum</name>
    <dbReference type="NCBI Taxonomy" id="2233532"/>
    <lineage>
        <taxon>Bacteria</taxon>
        <taxon>Pseudomonadati</taxon>
        <taxon>Pseudomonadota</taxon>
        <taxon>Alphaproteobacteria</taxon>
        <taxon>Hyphomicrobiales</taxon>
        <taxon>Phyllobacteriaceae</taxon>
        <taxon>Mesorhizobium</taxon>
    </lineage>
</organism>
<keyword evidence="1" id="KW-0812">Transmembrane</keyword>
<evidence type="ECO:0000313" key="2">
    <source>
        <dbReference type="EMBL" id="RAZ79781.1"/>
    </source>
</evidence>
<evidence type="ECO:0000313" key="3">
    <source>
        <dbReference type="Proteomes" id="UP000251956"/>
    </source>
</evidence>
<proteinExistence type="predicted"/>
<gene>
    <name evidence="2" type="ORF">DPM35_00285</name>
</gene>
<dbReference type="Proteomes" id="UP000251956">
    <property type="component" value="Unassembled WGS sequence"/>
</dbReference>
<comment type="caution">
    <text evidence="2">The sequence shown here is derived from an EMBL/GenBank/DDBJ whole genome shotgun (WGS) entry which is preliminary data.</text>
</comment>
<dbReference type="OrthoDB" id="8096926at2"/>
<sequence>MDRNKNNDLFVLMAALAAIAIYNIACGIKTGEVRGKLHWVALSDDPTRFWNIVVGNSIVLVGSIAFLCVLWVLNSRRPG</sequence>
<dbReference type="AlphaFoldDB" id="A0A330GWV4"/>
<reference evidence="3" key="1">
    <citation type="submission" date="2018-06" db="EMBL/GenBank/DDBJ databases">
        <authorList>
            <person name="Helene L.C."/>
            <person name="Dall'Agnol R."/>
            <person name="Delamuta J.R."/>
            <person name="Hungria M."/>
        </authorList>
    </citation>
    <scope>NUCLEOTIDE SEQUENCE [LARGE SCALE GENOMIC DNA]</scope>
    <source>
        <strain evidence="3">CNPSo 3140</strain>
    </source>
</reference>
<accession>A0A330GWV4</accession>
<dbReference type="EMBL" id="QMBQ01000001">
    <property type="protein sequence ID" value="RAZ79781.1"/>
    <property type="molecule type" value="Genomic_DNA"/>
</dbReference>
<protein>
    <submittedName>
        <fullName evidence="2">Uncharacterized protein</fullName>
    </submittedName>
</protein>
<keyword evidence="1" id="KW-1133">Transmembrane helix</keyword>
<feature type="transmembrane region" description="Helical" evidence="1">
    <location>
        <begin position="50"/>
        <end position="73"/>
    </location>
</feature>
<feature type="transmembrane region" description="Helical" evidence="1">
    <location>
        <begin position="9"/>
        <end position="30"/>
    </location>
</feature>
<keyword evidence="3" id="KW-1185">Reference proteome</keyword>
<name>A0A330GWV4_9HYPH</name>
<reference evidence="2 3" key="2">
    <citation type="submission" date="2018-07" db="EMBL/GenBank/DDBJ databases">
        <title>Diversity of Mesorhizobium strains in Brazil.</title>
        <authorList>
            <person name="Helene L.C.F."/>
            <person name="Dall'Agnol R."/>
            <person name="Delamuta J.R.M."/>
            <person name="Hungria M."/>
        </authorList>
    </citation>
    <scope>NUCLEOTIDE SEQUENCE [LARGE SCALE GENOMIC DNA]</scope>
    <source>
        <strain evidence="2 3">CNPSo 3140</strain>
    </source>
</reference>
<keyword evidence="1" id="KW-0472">Membrane</keyword>
<evidence type="ECO:0000256" key="1">
    <source>
        <dbReference type="SAM" id="Phobius"/>
    </source>
</evidence>
<dbReference type="RefSeq" id="WP_112125362.1">
    <property type="nucleotide sequence ID" value="NZ_QMBQ01000001.1"/>
</dbReference>